<dbReference type="AlphaFoldDB" id="A0A0N9HXN7"/>
<protein>
    <recommendedName>
        <fullName evidence="1">Glyoxalase-like domain-containing protein</fullName>
    </recommendedName>
</protein>
<evidence type="ECO:0000313" key="3">
    <source>
        <dbReference type="Proteomes" id="UP000063699"/>
    </source>
</evidence>
<dbReference type="PANTHER" id="PTHR35908">
    <property type="entry name" value="HYPOTHETICAL FUSION PROTEIN"/>
    <property type="match status" value="1"/>
</dbReference>
<dbReference type="EMBL" id="CP012752">
    <property type="protein sequence ID" value="ALG12108.1"/>
    <property type="molecule type" value="Genomic_DNA"/>
</dbReference>
<dbReference type="Pfam" id="PF18029">
    <property type="entry name" value="Glyoxalase_6"/>
    <property type="match status" value="1"/>
</dbReference>
<gene>
    <name evidence="2" type="ORF">AOZ06_39260</name>
</gene>
<dbReference type="InterPro" id="IPR041581">
    <property type="entry name" value="Glyoxalase_6"/>
</dbReference>
<keyword evidence="3" id="KW-1185">Reference proteome</keyword>
<evidence type="ECO:0000259" key="1">
    <source>
        <dbReference type="Pfam" id="PF18029"/>
    </source>
</evidence>
<dbReference type="PANTHER" id="PTHR35908:SF1">
    <property type="entry name" value="CONSERVED PROTEIN"/>
    <property type="match status" value="1"/>
</dbReference>
<accession>A0A0N9HXN7</accession>
<dbReference type="Gene3D" id="3.10.180.10">
    <property type="entry name" value="2,3-Dihydroxybiphenyl 1,2-Dioxygenase, domain 1"/>
    <property type="match status" value="1"/>
</dbReference>
<evidence type="ECO:0000313" key="2">
    <source>
        <dbReference type="EMBL" id="ALG12108.1"/>
    </source>
</evidence>
<dbReference type="KEGG" id="kphy:AOZ06_39260"/>
<feature type="domain" description="Glyoxalase-like" evidence="1">
    <location>
        <begin position="13"/>
        <end position="127"/>
    </location>
</feature>
<proteinExistence type="predicted"/>
<dbReference type="OrthoDB" id="3295209at2"/>
<dbReference type="STRING" id="860235.AOZ06_39260"/>
<organism evidence="2 3">
    <name type="scientific">Kibdelosporangium phytohabitans</name>
    <dbReference type="NCBI Taxonomy" id="860235"/>
    <lineage>
        <taxon>Bacteria</taxon>
        <taxon>Bacillati</taxon>
        <taxon>Actinomycetota</taxon>
        <taxon>Actinomycetes</taxon>
        <taxon>Pseudonocardiales</taxon>
        <taxon>Pseudonocardiaceae</taxon>
        <taxon>Kibdelosporangium</taxon>
    </lineage>
</organism>
<dbReference type="Proteomes" id="UP000063699">
    <property type="component" value="Chromosome"/>
</dbReference>
<name>A0A0N9HXN7_9PSEU</name>
<sequence>MAASGRVAGLRDIVIDTHRPAALARFWASALDDYEIAPYDDEELARSRAMGIDSPEDDPGVMLLRVDGAGPRIFLTFFPEPKTMKNRVHVDVTGDHTTLPTLGAVVVADHDDHVILADPEGNEFRVFP</sequence>
<dbReference type="InterPro" id="IPR029068">
    <property type="entry name" value="Glyas_Bleomycin-R_OHBP_Dase"/>
</dbReference>
<reference evidence="2 3" key="1">
    <citation type="submission" date="2015-07" db="EMBL/GenBank/DDBJ databases">
        <title>Genome sequencing of Kibdelosporangium phytohabitans.</title>
        <authorList>
            <person name="Qin S."/>
            <person name="Xing K."/>
        </authorList>
    </citation>
    <scope>NUCLEOTIDE SEQUENCE [LARGE SCALE GENOMIC DNA]</scope>
    <source>
        <strain evidence="2 3">KLBMP1111</strain>
    </source>
</reference>